<evidence type="ECO:0000256" key="4">
    <source>
        <dbReference type="ARBA" id="ARBA00023163"/>
    </source>
</evidence>
<proteinExistence type="inferred from homology"/>
<dbReference type="GO" id="GO:0006352">
    <property type="term" value="P:DNA-templated transcription initiation"/>
    <property type="evidence" value="ECO:0007669"/>
    <property type="project" value="InterPro"/>
</dbReference>
<keyword evidence="8" id="KW-1185">Reference proteome</keyword>
<dbReference type="InterPro" id="IPR013324">
    <property type="entry name" value="RNA_pol_sigma_r3/r4-like"/>
</dbReference>
<evidence type="ECO:0000256" key="2">
    <source>
        <dbReference type="ARBA" id="ARBA00023015"/>
    </source>
</evidence>
<dbReference type="PANTHER" id="PTHR43133:SF63">
    <property type="entry name" value="RNA POLYMERASE SIGMA FACTOR FECI-RELATED"/>
    <property type="match status" value="1"/>
</dbReference>
<dbReference type="GO" id="GO:0003677">
    <property type="term" value="F:DNA binding"/>
    <property type="evidence" value="ECO:0007669"/>
    <property type="project" value="InterPro"/>
</dbReference>
<keyword evidence="4" id="KW-0804">Transcription</keyword>
<comment type="caution">
    <text evidence="7">The sequence shown here is derived from an EMBL/GenBank/DDBJ whole genome shotgun (WGS) entry which is preliminary data.</text>
</comment>
<organism evidence="7 8">
    <name type="scientific">Methylosinus sporium</name>
    <dbReference type="NCBI Taxonomy" id="428"/>
    <lineage>
        <taxon>Bacteria</taxon>
        <taxon>Pseudomonadati</taxon>
        <taxon>Pseudomonadota</taxon>
        <taxon>Alphaproteobacteria</taxon>
        <taxon>Hyphomicrobiales</taxon>
        <taxon>Methylocystaceae</taxon>
        <taxon>Methylosinus</taxon>
    </lineage>
</organism>
<dbReference type="InterPro" id="IPR036388">
    <property type="entry name" value="WH-like_DNA-bd_sf"/>
</dbReference>
<keyword evidence="2" id="KW-0805">Transcription regulation</keyword>
<dbReference type="EMBL" id="PUIV01000007">
    <property type="protein sequence ID" value="PWB94557.1"/>
    <property type="molecule type" value="Genomic_DNA"/>
</dbReference>
<feature type="domain" description="RNA polymerase sigma factor 70 region 4 type 2" evidence="6">
    <location>
        <begin position="107"/>
        <end position="156"/>
    </location>
</feature>
<gene>
    <name evidence="7" type="ORF">C5689_07435</name>
</gene>
<evidence type="ECO:0008006" key="9">
    <source>
        <dbReference type="Google" id="ProtNLM"/>
    </source>
</evidence>
<dbReference type="SUPFAM" id="SSF88946">
    <property type="entry name" value="Sigma2 domain of RNA polymerase sigma factors"/>
    <property type="match status" value="1"/>
</dbReference>
<reference evidence="7 8" key="1">
    <citation type="journal article" date="2018" name="Appl. Microbiol. Biotechnol.">
        <title>Co-cultivation of the strictly anaerobic methanogen Methanosarcina barkeri with aerobic methanotrophs in an oxygen-limited membrane bioreactor.</title>
        <authorList>
            <person name="In 't Zandt M.H."/>
            <person name="van den Bosch T.J.M."/>
            <person name="Rijkers R."/>
            <person name="van Kessel M.A.H.J."/>
            <person name="Jetten M.S.M."/>
            <person name="Welte C.U."/>
        </authorList>
    </citation>
    <scope>NUCLEOTIDE SEQUENCE [LARGE SCALE GENOMIC DNA]</scope>
    <source>
        <strain evidence="7 8">DSM 17706</strain>
    </source>
</reference>
<dbReference type="Proteomes" id="UP000245137">
    <property type="component" value="Unassembled WGS sequence"/>
</dbReference>
<evidence type="ECO:0000256" key="3">
    <source>
        <dbReference type="ARBA" id="ARBA00023082"/>
    </source>
</evidence>
<evidence type="ECO:0000313" key="8">
    <source>
        <dbReference type="Proteomes" id="UP000245137"/>
    </source>
</evidence>
<dbReference type="Gene3D" id="1.10.10.10">
    <property type="entry name" value="Winged helix-like DNA-binding domain superfamily/Winged helix DNA-binding domain"/>
    <property type="match status" value="1"/>
</dbReference>
<protein>
    <recommendedName>
        <fullName evidence="9">RNA polymerase sigma factor</fullName>
    </recommendedName>
</protein>
<dbReference type="InterPro" id="IPR039425">
    <property type="entry name" value="RNA_pol_sigma-70-like"/>
</dbReference>
<keyword evidence="3" id="KW-0731">Sigma factor</keyword>
<dbReference type="InterPro" id="IPR007627">
    <property type="entry name" value="RNA_pol_sigma70_r2"/>
</dbReference>
<dbReference type="InterPro" id="IPR013249">
    <property type="entry name" value="RNA_pol_sigma70_r4_t2"/>
</dbReference>
<accession>A0A2U1SSH1</accession>
<dbReference type="RefSeq" id="WP_108916640.1">
    <property type="nucleotide sequence ID" value="NZ_BGJY01000003.1"/>
</dbReference>
<dbReference type="SUPFAM" id="SSF88659">
    <property type="entry name" value="Sigma3 and sigma4 domains of RNA polymerase sigma factors"/>
    <property type="match status" value="1"/>
</dbReference>
<dbReference type="InterPro" id="IPR013325">
    <property type="entry name" value="RNA_pol_sigma_r2"/>
</dbReference>
<dbReference type="InterPro" id="IPR014284">
    <property type="entry name" value="RNA_pol_sigma-70_dom"/>
</dbReference>
<dbReference type="Gene3D" id="1.10.1740.10">
    <property type="match status" value="1"/>
</dbReference>
<dbReference type="Pfam" id="PF04542">
    <property type="entry name" value="Sigma70_r2"/>
    <property type="match status" value="1"/>
</dbReference>
<evidence type="ECO:0000259" key="5">
    <source>
        <dbReference type="Pfam" id="PF04542"/>
    </source>
</evidence>
<dbReference type="Pfam" id="PF08281">
    <property type="entry name" value="Sigma70_r4_2"/>
    <property type="match status" value="1"/>
</dbReference>
<dbReference type="AlphaFoldDB" id="A0A2U1SSH1"/>
<feature type="domain" description="RNA polymerase sigma-70 region 2" evidence="5">
    <location>
        <begin position="11"/>
        <end position="75"/>
    </location>
</feature>
<evidence type="ECO:0000256" key="1">
    <source>
        <dbReference type="ARBA" id="ARBA00010641"/>
    </source>
</evidence>
<evidence type="ECO:0000259" key="6">
    <source>
        <dbReference type="Pfam" id="PF08281"/>
    </source>
</evidence>
<dbReference type="PANTHER" id="PTHR43133">
    <property type="entry name" value="RNA POLYMERASE ECF-TYPE SIGMA FACTO"/>
    <property type="match status" value="1"/>
</dbReference>
<name>A0A2U1SSH1_METSR</name>
<dbReference type="GO" id="GO:0016987">
    <property type="term" value="F:sigma factor activity"/>
    <property type="evidence" value="ECO:0007669"/>
    <property type="project" value="UniProtKB-KW"/>
</dbReference>
<comment type="similarity">
    <text evidence="1">Belongs to the sigma-70 factor family. ECF subfamily.</text>
</comment>
<dbReference type="OrthoDB" id="9794372at2"/>
<sequence length="165" mass="18818">MTSSTKELDALYQDYAPALRRFARRRVGAQESEDIVQDIYLHALERVDIANLESPRAYLFRIAANLSVDAIRRDRIRSRFVEETAHAAPPPEQSPSGDAIATLMEHQKLRAALARLQPLHREIFLLKRLEHLTSAEISARVGVSVRTVERHLARAIDEIRRDFGL</sequence>
<dbReference type="NCBIfam" id="TIGR02937">
    <property type="entry name" value="sigma70-ECF"/>
    <property type="match status" value="1"/>
</dbReference>
<evidence type="ECO:0000313" key="7">
    <source>
        <dbReference type="EMBL" id="PWB94557.1"/>
    </source>
</evidence>